<keyword evidence="3" id="KW-0808">Transferase</keyword>
<keyword evidence="6" id="KW-0833">Ubl conjugation pathway</keyword>
<dbReference type="Pfam" id="PF13639">
    <property type="entry name" value="zf-RING_2"/>
    <property type="match status" value="1"/>
</dbReference>
<dbReference type="InterPro" id="IPR013083">
    <property type="entry name" value="Znf_RING/FYVE/PHD"/>
</dbReference>
<dbReference type="EC" id="2.3.2.27" evidence="2"/>
<evidence type="ECO:0000256" key="3">
    <source>
        <dbReference type="ARBA" id="ARBA00022679"/>
    </source>
</evidence>
<accession>A0AAF1B9B1</accession>
<dbReference type="AlphaFoldDB" id="A0AAF1B9B1"/>
<evidence type="ECO:0000256" key="8">
    <source>
        <dbReference type="PROSITE-ProRule" id="PRU00175"/>
    </source>
</evidence>
<dbReference type="FunFam" id="3.30.40.10:FF:000376">
    <property type="entry name" value="Putative E3 ubiquitin-protein ligase RHB1A"/>
    <property type="match status" value="1"/>
</dbReference>
<evidence type="ECO:0000256" key="1">
    <source>
        <dbReference type="ARBA" id="ARBA00000900"/>
    </source>
</evidence>
<reference evidence="10" key="2">
    <citation type="submission" date="2022-03" db="EMBL/GenBank/DDBJ databases">
        <title>Draft title - Genomic analysis of global carrot germplasm unveils the trajectory of domestication and the origin of high carotenoid orange carrot.</title>
        <authorList>
            <person name="Iorizzo M."/>
            <person name="Ellison S."/>
            <person name="Senalik D."/>
            <person name="Macko-Podgorni A."/>
            <person name="Grzebelus D."/>
            <person name="Bostan H."/>
            <person name="Rolling W."/>
            <person name="Curaba J."/>
            <person name="Simon P."/>
        </authorList>
    </citation>
    <scope>NUCLEOTIDE SEQUENCE</scope>
    <source>
        <tissue evidence="10">Leaf</tissue>
    </source>
</reference>
<keyword evidence="4" id="KW-0479">Metal-binding</keyword>
<comment type="catalytic activity">
    <reaction evidence="1">
        <text>S-ubiquitinyl-[E2 ubiquitin-conjugating enzyme]-L-cysteine + [acceptor protein]-L-lysine = [E2 ubiquitin-conjugating enzyme]-L-cysteine + N(6)-ubiquitinyl-[acceptor protein]-L-lysine.</text>
        <dbReference type="EC" id="2.3.2.27"/>
    </reaction>
</comment>
<dbReference type="SUPFAM" id="SSF57850">
    <property type="entry name" value="RING/U-box"/>
    <property type="match status" value="1"/>
</dbReference>
<dbReference type="CDD" id="cd23116">
    <property type="entry name" value="RING-H2_AIRP1-like"/>
    <property type="match status" value="1"/>
</dbReference>
<evidence type="ECO:0000313" key="10">
    <source>
        <dbReference type="EMBL" id="WOH09488.1"/>
    </source>
</evidence>
<evidence type="ECO:0000256" key="5">
    <source>
        <dbReference type="ARBA" id="ARBA00022771"/>
    </source>
</evidence>
<reference evidence="10" key="1">
    <citation type="journal article" date="2016" name="Nat. Genet.">
        <title>A high-quality carrot genome assembly provides new insights into carotenoid accumulation and asterid genome evolution.</title>
        <authorList>
            <person name="Iorizzo M."/>
            <person name="Ellison S."/>
            <person name="Senalik D."/>
            <person name="Zeng P."/>
            <person name="Satapoomin P."/>
            <person name="Huang J."/>
            <person name="Bowman M."/>
            <person name="Iovene M."/>
            <person name="Sanseverino W."/>
            <person name="Cavagnaro P."/>
            <person name="Yildiz M."/>
            <person name="Macko-Podgorni A."/>
            <person name="Moranska E."/>
            <person name="Grzebelus E."/>
            <person name="Grzebelus D."/>
            <person name="Ashrafi H."/>
            <person name="Zheng Z."/>
            <person name="Cheng S."/>
            <person name="Spooner D."/>
            <person name="Van Deynze A."/>
            <person name="Simon P."/>
        </authorList>
    </citation>
    <scope>NUCLEOTIDE SEQUENCE</scope>
    <source>
        <tissue evidence="10">Leaf</tissue>
    </source>
</reference>
<name>A0AAF1B9B1_DAUCS</name>
<keyword evidence="11" id="KW-1185">Reference proteome</keyword>
<organism evidence="10 11">
    <name type="scientific">Daucus carota subsp. sativus</name>
    <name type="common">Carrot</name>
    <dbReference type="NCBI Taxonomy" id="79200"/>
    <lineage>
        <taxon>Eukaryota</taxon>
        <taxon>Viridiplantae</taxon>
        <taxon>Streptophyta</taxon>
        <taxon>Embryophyta</taxon>
        <taxon>Tracheophyta</taxon>
        <taxon>Spermatophyta</taxon>
        <taxon>Magnoliopsida</taxon>
        <taxon>eudicotyledons</taxon>
        <taxon>Gunneridae</taxon>
        <taxon>Pentapetalae</taxon>
        <taxon>asterids</taxon>
        <taxon>campanulids</taxon>
        <taxon>Apiales</taxon>
        <taxon>Apiaceae</taxon>
        <taxon>Apioideae</taxon>
        <taxon>Scandiceae</taxon>
        <taxon>Daucinae</taxon>
        <taxon>Daucus</taxon>
        <taxon>Daucus sect. Daucus</taxon>
    </lineage>
</organism>
<evidence type="ECO:0000256" key="4">
    <source>
        <dbReference type="ARBA" id="ARBA00022723"/>
    </source>
</evidence>
<protein>
    <recommendedName>
        <fullName evidence="2">RING-type E3 ubiquitin transferase</fullName>
        <ecNumber evidence="2">2.3.2.27</ecNumber>
    </recommendedName>
</protein>
<dbReference type="GO" id="GO:0008270">
    <property type="term" value="F:zinc ion binding"/>
    <property type="evidence" value="ECO:0007669"/>
    <property type="project" value="UniProtKB-KW"/>
</dbReference>
<dbReference type="PROSITE" id="PS50089">
    <property type="entry name" value="ZF_RING_2"/>
    <property type="match status" value="1"/>
</dbReference>
<proteinExistence type="predicted"/>
<dbReference type="PANTHER" id="PTHR46463">
    <property type="entry name" value="ZINC FINGER, RING/FYVE/PHD-TYPE"/>
    <property type="match status" value="1"/>
</dbReference>
<gene>
    <name evidence="10" type="ORF">DCAR_0728945</name>
</gene>
<evidence type="ECO:0000256" key="6">
    <source>
        <dbReference type="ARBA" id="ARBA00022786"/>
    </source>
</evidence>
<evidence type="ECO:0000313" key="11">
    <source>
        <dbReference type="Proteomes" id="UP000077755"/>
    </source>
</evidence>
<keyword evidence="7" id="KW-0862">Zinc</keyword>
<evidence type="ECO:0000259" key="9">
    <source>
        <dbReference type="PROSITE" id="PS50089"/>
    </source>
</evidence>
<dbReference type="InterPro" id="IPR001841">
    <property type="entry name" value="Znf_RING"/>
</dbReference>
<evidence type="ECO:0000256" key="7">
    <source>
        <dbReference type="ARBA" id="ARBA00022833"/>
    </source>
</evidence>
<feature type="domain" description="RING-type" evidence="9">
    <location>
        <begin position="139"/>
        <end position="180"/>
    </location>
</feature>
<dbReference type="SMART" id="SM00184">
    <property type="entry name" value="RING"/>
    <property type="match status" value="1"/>
</dbReference>
<dbReference type="EMBL" id="CP093349">
    <property type="protein sequence ID" value="WOH09488.1"/>
    <property type="molecule type" value="Genomic_DNA"/>
</dbReference>
<dbReference type="Proteomes" id="UP000077755">
    <property type="component" value="Chromosome 7"/>
</dbReference>
<evidence type="ECO:0000256" key="2">
    <source>
        <dbReference type="ARBA" id="ARBA00012483"/>
    </source>
</evidence>
<dbReference type="PANTHER" id="PTHR46463:SF89">
    <property type="entry name" value="E3 UBIQUITIN-PROTEIN LIGASE RHB1A-RELATED"/>
    <property type="match status" value="1"/>
</dbReference>
<keyword evidence="5 8" id="KW-0863">Zinc-finger</keyword>
<sequence>MGVCCSSTKNNQLHGTPIYYYCSPAVEEHRSLTSHDGAAVARTTGFIVDLNLDTSSPDTFQRPPTPIPFDVLGYPQTIDSNFAGLIISGSSLHKGTYLSHKELDCKVQVGDLASPTKLGVELSKLNEVDAPKTEEEDVCPTCFEDYDVENPKIITKCNHHFHLSCILEWMERSDTCPICDQEMIFILLKCT</sequence>
<dbReference type="GO" id="GO:0061630">
    <property type="term" value="F:ubiquitin protein ligase activity"/>
    <property type="evidence" value="ECO:0007669"/>
    <property type="project" value="UniProtKB-EC"/>
</dbReference>
<dbReference type="Gene3D" id="3.30.40.10">
    <property type="entry name" value="Zinc/RING finger domain, C3HC4 (zinc finger)"/>
    <property type="match status" value="1"/>
</dbReference>